<feature type="transmembrane region" description="Helical" evidence="11">
    <location>
        <begin position="104"/>
        <end position="123"/>
    </location>
</feature>
<keyword evidence="11" id="KW-1133">Transmembrane helix</keyword>
<feature type="region of interest" description="Disordered" evidence="10">
    <location>
        <begin position="395"/>
        <end position="416"/>
    </location>
</feature>
<keyword evidence="3" id="KW-0597">Phosphoprotein</keyword>
<proteinExistence type="predicted"/>
<dbReference type="Pfam" id="PF02518">
    <property type="entry name" value="HATPase_c"/>
    <property type="match status" value="1"/>
</dbReference>
<dbReference type="CDD" id="cd16917">
    <property type="entry name" value="HATPase_UhpB-NarQ-NarX-like"/>
    <property type="match status" value="1"/>
</dbReference>
<dbReference type="SMART" id="SM00387">
    <property type="entry name" value="HATPase_c"/>
    <property type="match status" value="1"/>
</dbReference>
<dbReference type="InterPro" id="IPR050482">
    <property type="entry name" value="Sensor_HK_TwoCompSys"/>
</dbReference>
<feature type="compositionally biased region" description="Basic and acidic residues" evidence="10">
    <location>
        <begin position="399"/>
        <end position="416"/>
    </location>
</feature>
<evidence type="ECO:0000256" key="1">
    <source>
        <dbReference type="ARBA" id="ARBA00000085"/>
    </source>
</evidence>
<keyword evidence="4" id="KW-0808">Transferase</keyword>
<evidence type="ECO:0000256" key="6">
    <source>
        <dbReference type="ARBA" id="ARBA00022777"/>
    </source>
</evidence>
<evidence type="ECO:0000256" key="10">
    <source>
        <dbReference type="SAM" id="MobiDB-lite"/>
    </source>
</evidence>
<evidence type="ECO:0000313" key="14">
    <source>
        <dbReference type="Proteomes" id="UP001596074"/>
    </source>
</evidence>
<evidence type="ECO:0000256" key="9">
    <source>
        <dbReference type="SAM" id="Coils"/>
    </source>
</evidence>
<evidence type="ECO:0000256" key="11">
    <source>
        <dbReference type="SAM" id="Phobius"/>
    </source>
</evidence>
<reference evidence="14" key="1">
    <citation type="journal article" date="2019" name="Int. J. Syst. Evol. Microbiol.">
        <title>The Global Catalogue of Microorganisms (GCM) 10K type strain sequencing project: providing services to taxonomists for standard genome sequencing and annotation.</title>
        <authorList>
            <consortium name="The Broad Institute Genomics Platform"/>
            <consortium name="The Broad Institute Genome Sequencing Center for Infectious Disease"/>
            <person name="Wu L."/>
            <person name="Ma J."/>
        </authorList>
    </citation>
    <scope>NUCLEOTIDE SEQUENCE [LARGE SCALE GENOMIC DNA]</scope>
    <source>
        <strain evidence="14">KCTC 42087</strain>
    </source>
</reference>
<dbReference type="InterPro" id="IPR036890">
    <property type="entry name" value="HATPase_C_sf"/>
</dbReference>
<evidence type="ECO:0000256" key="3">
    <source>
        <dbReference type="ARBA" id="ARBA00022553"/>
    </source>
</evidence>
<dbReference type="Proteomes" id="UP001596074">
    <property type="component" value="Unassembled WGS sequence"/>
</dbReference>
<dbReference type="Pfam" id="PF07730">
    <property type="entry name" value="HisKA_3"/>
    <property type="match status" value="1"/>
</dbReference>
<keyword evidence="11" id="KW-0812">Transmembrane</keyword>
<dbReference type="RefSeq" id="WP_378281129.1">
    <property type="nucleotide sequence ID" value="NZ_JBHSON010000008.1"/>
</dbReference>
<dbReference type="PANTHER" id="PTHR24421:SF10">
    <property type="entry name" value="NITRATE_NITRITE SENSOR PROTEIN NARQ"/>
    <property type="match status" value="1"/>
</dbReference>
<comment type="catalytic activity">
    <reaction evidence="1">
        <text>ATP + protein L-histidine = ADP + protein N-phospho-L-histidine.</text>
        <dbReference type="EC" id="2.7.13.3"/>
    </reaction>
</comment>
<name>A0ABW0ZU12_9ACTN</name>
<feature type="transmembrane region" description="Helical" evidence="11">
    <location>
        <begin position="61"/>
        <end position="76"/>
    </location>
</feature>
<evidence type="ECO:0000256" key="2">
    <source>
        <dbReference type="ARBA" id="ARBA00012438"/>
    </source>
</evidence>
<dbReference type="GO" id="GO:0016301">
    <property type="term" value="F:kinase activity"/>
    <property type="evidence" value="ECO:0007669"/>
    <property type="project" value="UniProtKB-KW"/>
</dbReference>
<keyword evidence="7" id="KW-0067">ATP-binding</keyword>
<comment type="caution">
    <text evidence="13">The sequence shown here is derived from an EMBL/GenBank/DDBJ whole genome shotgun (WGS) entry which is preliminary data.</text>
</comment>
<evidence type="ECO:0000259" key="12">
    <source>
        <dbReference type="SMART" id="SM00387"/>
    </source>
</evidence>
<keyword evidence="9" id="KW-0175">Coiled coil</keyword>
<keyword evidence="11" id="KW-0472">Membrane</keyword>
<evidence type="ECO:0000256" key="5">
    <source>
        <dbReference type="ARBA" id="ARBA00022741"/>
    </source>
</evidence>
<keyword evidence="14" id="KW-1185">Reference proteome</keyword>
<evidence type="ECO:0000256" key="8">
    <source>
        <dbReference type="ARBA" id="ARBA00023012"/>
    </source>
</evidence>
<keyword evidence="6 13" id="KW-0418">Kinase</keyword>
<dbReference type="Pfam" id="PF23539">
    <property type="entry name" value="DUF7134"/>
    <property type="match status" value="1"/>
</dbReference>
<dbReference type="Gene3D" id="1.20.5.1930">
    <property type="match status" value="1"/>
</dbReference>
<organism evidence="13 14">
    <name type="scientific">Actinomadura rugatobispora</name>
    <dbReference type="NCBI Taxonomy" id="1994"/>
    <lineage>
        <taxon>Bacteria</taxon>
        <taxon>Bacillati</taxon>
        <taxon>Actinomycetota</taxon>
        <taxon>Actinomycetes</taxon>
        <taxon>Streptosporangiales</taxon>
        <taxon>Thermomonosporaceae</taxon>
        <taxon>Actinomadura</taxon>
    </lineage>
</organism>
<dbReference type="PANTHER" id="PTHR24421">
    <property type="entry name" value="NITRATE/NITRITE SENSOR PROTEIN NARX-RELATED"/>
    <property type="match status" value="1"/>
</dbReference>
<dbReference type="InterPro" id="IPR011712">
    <property type="entry name" value="Sig_transdc_His_kin_sub3_dim/P"/>
</dbReference>
<dbReference type="SUPFAM" id="SSF55874">
    <property type="entry name" value="ATPase domain of HSP90 chaperone/DNA topoisomerase II/histidine kinase"/>
    <property type="match status" value="1"/>
</dbReference>
<evidence type="ECO:0000256" key="7">
    <source>
        <dbReference type="ARBA" id="ARBA00022840"/>
    </source>
</evidence>
<keyword evidence="5" id="KW-0547">Nucleotide-binding</keyword>
<protein>
    <recommendedName>
        <fullName evidence="2">histidine kinase</fullName>
        <ecNumber evidence="2">2.7.13.3</ecNumber>
    </recommendedName>
</protein>
<accession>A0ABW0ZU12</accession>
<feature type="coiled-coil region" evidence="9">
    <location>
        <begin position="155"/>
        <end position="182"/>
    </location>
</feature>
<dbReference type="InterPro" id="IPR055558">
    <property type="entry name" value="DUF7134"/>
</dbReference>
<evidence type="ECO:0000256" key="4">
    <source>
        <dbReference type="ARBA" id="ARBA00022679"/>
    </source>
</evidence>
<sequence>MLIKARVRDVTLDTLLAGVLAAGALAAAVAWPGVRSLDPLGALLLAGAHVPLAWRRRRPGLALALVVAVALPYHLLQYQHHAAAPAEVFALFTFAVMGRRVRTVLFGTAALLLVCAVLFSMGASGRSGLEQIGVIEAIVGVVVGVQTWRVHRARLAAATERAERAERTREEEARRRVAEERLRIARDLHDLLAHSITVIGVRAGAAAHLVASGRPLDRAEIAGCLNEIAATCRDTRTELRATLQVLREAGDGAPGAVPPGAAGIAELVDAARESGLAAVLEERGAEREAPEVGIVAYRIVQEALTNVVKHARAGSVEVLLERAAGNLRITVADDGRGPAAPGGAGAGADAGAGTGAGFGIVGMTERARSVGGTVEAGPGPAGGFVVAAVLPLGAGDGTGGDRHARDQGAGRPADAR</sequence>
<keyword evidence="8" id="KW-0902">Two-component regulatory system</keyword>
<feature type="domain" description="Histidine kinase/HSP90-like ATPase" evidence="12">
    <location>
        <begin position="291"/>
        <end position="394"/>
    </location>
</feature>
<dbReference type="EMBL" id="JBHSON010000008">
    <property type="protein sequence ID" value="MFC5745506.1"/>
    <property type="molecule type" value="Genomic_DNA"/>
</dbReference>
<dbReference type="InterPro" id="IPR003594">
    <property type="entry name" value="HATPase_dom"/>
</dbReference>
<gene>
    <name evidence="13" type="ORF">ACFPZN_07805</name>
</gene>
<dbReference type="EC" id="2.7.13.3" evidence="2"/>
<dbReference type="Gene3D" id="3.30.565.10">
    <property type="entry name" value="Histidine kinase-like ATPase, C-terminal domain"/>
    <property type="match status" value="1"/>
</dbReference>
<evidence type="ECO:0000313" key="13">
    <source>
        <dbReference type="EMBL" id="MFC5745506.1"/>
    </source>
</evidence>